<reference evidence="3 4" key="1">
    <citation type="journal article" date="2014" name="Antonie Van Leeuwenhoek">
        <title>Roseivivax atlanticus sp. nov., isolated from surface seawater of the Atlantic Ocean.</title>
        <authorList>
            <person name="Li G."/>
            <person name="Lai Q."/>
            <person name="Liu X."/>
            <person name="Sun F."/>
            <person name="Shao Z."/>
        </authorList>
    </citation>
    <scope>NUCLEOTIDE SEQUENCE [LARGE SCALE GENOMIC DNA]</scope>
    <source>
        <strain evidence="3 4">22II-s10s</strain>
    </source>
</reference>
<feature type="signal peptide" evidence="2">
    <location>
        <begin position="1"/>
        <end position="30"/>
    </location>
</feature>
<protein>
    <recommendedName>
        <fullName evidence="5">PEP-CTERM protein-sorting domain-containing protein</fullName>
    </recommendedName>
</protein>
<organism evidence="3 4">
    <name type="scientific">Roseivivax marinus</name>
    <dbReference type="NCBI Taxonomy" id="1379903"/>
    <lineage>
        <taxon>Bacteria</taxon>
        <taxon>Pseudomonadati</taxon>
        <taxon>Pseudomonadota</taxon>
        <taxon>Alphaproteobacteria</taxon>
        <taxon>Rhodobacterales</taxon>
        <taxon>Roseobacteraceae</taxon>
        <taxon>Roseivivax</taxon>
    </lineage>
</organism>
<dbReference type="eggNOG" id="ENOG5033YIZ">
    <property type="taxonomic scope" value="Bacteria"/>
</dbReference>
<comment type="caution">
    <text evidence="3">The sequence shown here is derived from an EMBL/GenBank/DDBJ whole genome shotgun (WGS) entry which is preliminary data.</text>
</comment>
<evidence type="ECO:0008006" key="5">
    <source>
        <dbReference type="Google" id="ProtNLM"/>
    </source>
</evidence>
<dbReference type="Proteomes" id="UP000019063">
    <property type="component" value="Unassembled WGS sequence"/>
</dbReference>
<sequence>MPSFSNRIARPGLIAVATALSLSWAEPVSASAMQEFTLDIDQSSIDMQARSCQSRCGVTAAFSQPGEVSHTYSEEGEVWHLRDIIDWTVHSRGKQVYDVVVNLFFTAPTEASSQTEGTGIFFSFMGIFTTNHLSWDDWTTPVNFDNGSRLSVWLEDGIDIALGRTVSSDMHIRADRLAGMSTPSPVPLPPALPAMLAVLGGLFWAGRGKRRTA</sequence>
<keyword evidence="2" id="KW-0732">Signal</keyword>
<evidence type="ECO:0000256" key="1">
    <source>
        <dbReference type="SAM" id="Phobius"/>
    </source>
</evidence>
<feature type="transmembrane region" description="Helical" evidence="1">
    <location>
        <begin position="186"/>
        <end position="205"/>
    </location>
</feature>
<keyword evidence="1" id="KW-1133">Transmembrane helix</keyword>
<dbReference type="AlphaFoldDB" id="W4HMH8"/>
<evidence type="ECO:0000313" key="3">
    <source>
        <dbReference type="EMBL" id="ETW13200.1"/>
    </source>
</evidence>
<dbReference type="EMBL" id="AQQW01000004">
    <property type="protein sequence ID" value="ETW13200.1"/>
    <property type="molecule type" value="Genomic_DNA"/>
</dbReference>
<gene>
    <name evidence="3" type="ORF">ATO8_08311</name>
</gene>
<keyword evidence="1" id="KW-0472">Membrane</keyword>
<keyword evidence="1" id="KW-0812">Transmembrane</keyword>
<accession>W4HMH8</accession>
<evidence type="ECO:0000313" key="4">
    <source>
        <dbReference type="Proteomes" id="UP000019063"/>
    </source>
</evidence>
<evidence type="ECO:0000256" key="2">
    <source>
        <dbReference type="SAM" id="SignalP"/>
    </source>
</evidence>
<dbReference type="RefSeq" id="WP_043843649.1">
    <property type="nucleotide sequence ID" value="NZ_AQQW01000004.1"/>
</dbReference>
<proteinExistence type="predicted"/>
<keyword evidence="4" id="KW-1185">Reference proteome</keyword>
<name>W4HMH8_9RHOB</name>
<feature type="chain" id="PRO_5004842006" description="PEP-CTERM protein-sorting domain-containing protein" evidence="2">
    <location>
        <begin position="31"/>
        <end position="213"/>
    </location>
</feature>